<evidence type="ECO:0000313" key="2">
    <source>
        <dbReference type="EMBL" id="KIC94155.1"/>
    </source>
</evidence>
<gene>
    <name evidence="2" type="ORF">OI18_14335</name>
</gene>
<reference evidence="2 3" key="1">
    <citation type="submission" date="2014-11" db="EMBL/GenBank/DDBJ databases">
        <title>Genome sequence of Flavihumibacter solisilvae 3-3.</title>
        <authorList>
            <person name="Zhou G."/>
            <person name="Li M."/>
            <person name="Wang G."/>
        </authorList>
    </citation>
    <scope>NUCLEOTIDE SEQUENCE [LARGE SCALE GENOMIC DNA]</scope>
    <source>
        <strain evidence="2 3">3-3</strain>
    </source>
</reference>
<name>A0A0C1IIX7_9BACT</name>
<evidence type="ECO:0000256" key="1">
    <source>
        <dbReference type="SAM" id="Phobius"/>
    </source>
</evidence>
<evidence type="ECO:0000313" key="3">
    <source>
        <dbReference type="Proteomes" id="UP000031408"/>
    </source>
</evidence>
<dbReference type="AlphaFoldDB" id="A0A0C1IIX7"/>
<comment type="caution">
    <text evidence="2">The sequence shown here is derived from an EMBL/GenBank/DDBJ whole genome shotgun (WGS) entry which is preliminary data.</text>
</comment>
<dbReference type="EMBL" id="JSVC01000015">
    <property type="protein sequence ID" value="KIC94155.1"/>
    <property type="molecule type" value="Genomic_DNA"/>
</dbReference>
<keyword evidence="1" id="KW-0812">Transmembrane</keyword>
<protein>
    <submittedName>
        <fullName evidence="2">Uncharacterized protein</fullName>
    </submittedName>
</protein>
<dbReference type="Proteomes" id="UP000031408">
    <property type="component" value="Unassembled WGS sequence"/>
</dbReference>
<accession>A0A0C1IIX7</accession>
<sequence>MVALALAVWAGISADRWLGIGVPLLVWVLPLLIIAVTIIKLVKETARDRNGKKDRPNQT</sequence>
<feature type="transmembrane region" description="Helical" evidence="1">
    <location>
        <begin position="24"/>
        <end position="42"/>
    </location>
</feature>
<keyword evidence="1" id="KW-1133">Transmembrane helix</keyword>
<proteinExistence type="predicted"/>
<organism evidence="2 3">
    <name type="scientific">Flavihumibacter solisilvae</name>
    <dbReference type="NCBI Taxonomy" id="1349421"/>
    <lineage>
        <taxon>Bacteria</taxon>
        <taxon>Pseudomonadati</taxon>
        <taxon>Bacteroidota</taxon>
        <taxon>Chitinophagia</taxon>
        <taxon>Chitinophagales</taxon>
        <taxon>Chitinophagaceae</taxon>
        <taxon>Flavihumibacter</taxon>
    </lineage>
</organism>
<dbReference type="STRING" id="1349421.OI18_14335"/>
<keyword evidence="1" id="KW-0472">Membrane</keyword>
<keyword evidence="3" id="KW-1185">Reference proteome</keyword>